<sequence length="73" mass="7743">MVTSSHLGNEASPSKPSRIRYSFSVLGDLDAEISPENEASLITDLASFRAVGVSNERVDMTILSVKSASVTSL</sequence>
<comment type="caution">
    <text evidence="1">The sequence shown here is derived from an EMBL/GenBank/DDBJ whole genome shotgun (WGS) entry which is preliminary data.</text>
</comment>
<evidence type="ECO:0000313" key="2">
    <source>
        <dbReference type="Proteomes" id="UP000827976"/>
    </source>
</evidence>
<accession>A0ACB7UFT6</accession>
<dbReference type="Proteomes" id="UP000827976">
    <property type="component" value="Chromosome 16"/>
</dbReference>
<dbReference type="EMBL" id="CM037026">
    <property type="protein sequence ID" value="KAH7659153.1"/>
    <property type="molecule type" value="Genomic_DNA"/>
</dbReference>
<keyword evidence="2" id="KW-1185">Reference proteome</keyword>
<proteinExistence type="predicted"/>
<gene>
    <name evidence="1" type="ORF">IHE45_16G013200</name>
</gene>
<reference evidence="2" key="1">
    <citation type="journal article" date="2022" name="Nat. Commun.">
        <title>Chromosome evolution and the genetic basis of agronomically important traits in greater yam.</title>
        <authorList>
            <person name="Bredeson J.V."/>
            <person name="Lyons J.B."/>
            <person name="Oniyinde I.O."/>
            <person name="Okereke N.R."/>
            <person name="Kolade O."/>
            <person name="Nnabue I."/>
            <person name="Nwadili C.O."/>
            <person name="Hribova E."/>
            <person name="Parker M."/>
            <person name="Nwogha J."/>
            <person name="Shu S."/>
            <person name="Carlson J."/>
            <person name="Kariba R."/>
            <person name="Muthemba S."/>
            <person name="Knop K."/>
            <person name="Barton G.J."/>
            <person name="Sherwood A.V."/>
            <person name="Lopez-Montes A."/>
            <person name="Asiedu R."/>
            <person name="Jamnadass R."/>
            <person name="Muchugi A."/>
            <person name="Goodstein D."/>
            <person name="Egesi C.N."/>
            <person name="Featherston J."/>
            <person name="Asfaw A."/>
            <person name="Simpson G.G."/>
            <person name="Dolezel J."/>
            <person name="Hendre P.S."/>
            <person name="Van Deynze A."/>
            <person name="Kumar P.L."/>
            <person name="Obidiegwu J.E."/>
            <person name="Bhattacharjee R."/>
            <person name="Rokhsar D.S."/>
        </authorList>
    </citation>
    <scope>NUCLEOTIDE SEQUENCE [LARGE SCALE GENOMIC DNA]</scope>
    <source>
        <strain evidence="2">cv. TDa95/00328</strain>
    </source>
</reference>
<protein>
    <submittedName>
        <fullName evidence="1">Uncharacterized protein</fullName>
    </submittedName>
</protein>
<organism evidence="1 2">
    <name type="scientific">Dioscorea alata</name>
    <name type="common">Purple yam</name>
    <dbReference type="NCBI Taxonomy" id="55571"/>
    <lineage>
        <taxon>Eukaryota</taxon>
        <taxon>Viridiplantae</taxon>
        <taxon>Streptophyta</taxon>
        <taxon>Embryophyta</taxon>
        <taxon>Tracheophyta</taxon>
        <taxon>Spermatophyta</taxon>
        <taxon>Magnoliopsida</taxon>
        <taxon>Liliopsida</taxon>
        <taxon>Dioscoreales</taxon>
        <taxon>Dioscoreaceae</taxon>
        <taxon>Dioscorea</taxon>
    </lineage>
</organism>
<name>A0ACB7UFT6_DIOAL</name>
<evidence type="ECO:0000313" key="1">
    <source>
        <dbReference type="EMBL" id="KAH7659153.1"/>
    </source>
</evidence>